<keyword evidence="4" id="KW-0973">c-di-GMP</keyword>
<dbReference type="EC" id="3.1.4.52" evidence="2"/>
<dbReference type="Gene3D" id="3.20.20.450">
    <property type="entry name" value="EAL domain"/>
    <property type="match status" value="1"/>
</dbReference>
<dbReference type="Proteomes" id="UP001234354">
    <property type="component" value="Unassembled WGS sequence"/>
</dbReference>
<comment type="subcellular location">
    <subcellularLocation>
        <location evidence="1">Cell membrane</location>
        <topology evidence="1">Multi-pass membrane protein</topology>
    </subcellularLocation>
</comment>
<protein>
    <recommendedName>
        <fullName evidence="2">cyclic-guanylate-specific phosphodiesterase</fullName>
        <ecNumber evidence="2">3.1.4.52</ecNumber>
    </recommendedName>
</protein>
<proteinExistence type="predicted"/>
<dbReference type="CDD" id="cd01948">
    <property type="entry name" value="EAL"/>
    <property type="match status" value="1"/>
</dbReference>
<evidence type="ECO:0000313" key="12">
    <source>
        <dbReference type="EMBL" id="MDQ1120445.1"/>
    </source>
</evidence>
<dbReference type="PANTHER" id="PTHR33121">
    <property type="entry name" value="CYCLIC DI-GMP PHOSPHODIESTERASE PDEF"/>
    <property type="match status" value="1"/>
</dbReference>
<comment type="caution">
    <text evidence="12">The sequence shown here is derived from an EMBL/GenBank/DDBJ whole genome shotgun (WGS) entry which is preliminary data.</text>
</comment>
<evidence type="ECO:0000259" key="11">
    <source>
        <dbReference type="PROSITE" id="PS50883"/>
    </source>
</evidence>
<keyword evidence="5 10" id="KW-0812">Transmembrane</keyword>
<dbReference type="InterPro" id="IPR001633">
    <property type="entry name" value="EAL_dom"/>
</dbReference>
<gene>
    <name evidence="12" type="ORF">QE383_002753</name>
</gene>
<dbReference type="AlphaFoldDB" id="A0AAW8GDC1"/>
<dbReference type="EMBL" id="JAUTBB010000001">
    <property type="protein sequence ID" value="MDQ1120445.1"/>
    <property type="molecule type" value="Genomic_DNA"/>
</dbReference>
<dbReference type="RefSeq" id="WP_307184066.1">
    <property type="nucleotide sequence ID" value="NZ_JAUTBB010000001.1"/>
</dbReference>
<keyword evidence="6" id="KW-0378">Hydrolase</keyword>
<evidence type="ECO:0000256" key="5">
    <source>
        <dbReference type="ARBA" id="ARBA00022692"/>
    </source>
</evidence>
<sequence>MNTVHGAHGAMGRARIIVAATGLALLGVAVPIIATLAMSWHLAVRNEQQRLDQFAALALERAQSTMDEATQVLRTMQRSRLVPCSDAHIAQMRRAAMDSAAVKEVGFFQGGLLRCTSWGPTKVRVPDDLPADAVGPDGLRLYARVLPQISGGRQMLVLHQHHYNVLIDPARFSDLVLEPDIGLLVRNAQGVVLSERNLSDEALSRAMRQRRDNGSDAAHLFSVKRHDGWMVVVSAPMARAAAGLPRQQGMLLPIGLLIAAVAVAMVILGFKRRLSPTGALTRAVQRQEFFAHYQPIVRLADAAIVGAEALVRWRRPDGTLVRPDQFIPLAEQTGLIDAITDQVLAAIVCDLGPLLAAHPCLHVSLNLSAADMRSGRLLAVLAQALEGSGIAPRQLWLEATERGFVDIAAARRTIEQARLAGHRVAIDDFGTGYSSLQYLQGLPLDALKIDKTFIDAIGTGAATSAVTGHIIDMARELGLDCVAEGIETTAQADFLRAQGVGYGQGWLFGKAVPAMTFIELYLTQQAARAAAAARENEAGH</sequence>
<dbReference type="Pfam" id="PF00563">
    <property type="entry name" value="EAL"/>
    <property type="match status" value="1"/>
</dbReference>
<dbReference type="PROSITE" id="PS50883">
    <property type="entry name" value="EAL"/>
    <property type="match status" value="1"/>
</dbReference>
<evidence type="ECO:0000256" key="3">
    <source>
        <dbReference type="ARBA" id="ARBA00022475"/>
    </source>
</evidence>
<evidence type="ECO:0000256" key="10">
    <source>
        <dbReference type="SAM" id="Phobius"/>
    </source>
</evidence>
<dbReference type="InterPro" id="IPR035919">
    <property type="entry name" value="EAL_sf"/>
</dbReference>
<keyword evidence="3" id="KW-1003">Cell membrane</keyword>
<evidence type="ECO:0000256" key="7">
    <source>
        <dbReference type="ARBA" id="ARBA00022989"/>
    </source>
</evidence>
<accession>A0AAW8GDC1</accession>
<feature type="transmembrane region" description="Helical" evidence="10">
    <location>
        <begin position="249"/>
        <end position="270"/>
    </location>
</feature>
<dbReference type="SMART" id="SM00052">
    <property type="entry name" value="EAL"/>
    <property type="match status" value="1"/>
</dbReference>
<keyword evidence="7 10" id="KW-1133">Transmembrane helix</keyword>
<comment type="catalytic activity">
    <reaction evidence="9">
        <text>3',3'-c-di-GMP + H2O = 5'-phosphoguanylyl(3'-&gt;5')guanosine + H(+)</text>
        <dbReference type="Rhea" id="RHEA:24902"/>
        <dbReference type="ChEBI" id="CHEBI:15377"/>
        <dbReference type="ChEBI" id="CHEBI:15378"/>
        <dbReference type="ChEBI" id="CHEBI:58754"/>
        <dbReference type="ChEBI" id="CHEBI:58805"/>
        <dbReference type="EC" id="3.1.4.52"/>
    </reaction>
</comment>
<evidence type="ECO:0000313" key="13">
    <source>
        <dbReference type="Proteomes" id="UP001234354"/>
    </source>
</evidence>
<dbReference type="InterPro" id="IPR024744">
    <property type="entry name" value="CSS-motif_dom"/>
</dbReference>
<evidence type="ECO:0000256" key="4">
    <source>
        <dbReference type="ARBA" id="ARBA00022636"/>
    </source>
</evidence>
<keyword evidence="8 10" id="KW-0472">Membrane</keyword>
<dbReference type="GO" id="GO:0005886">
    <property type="term" value="C:plasma membrane"/>
    <property type="evidence" value="ECO:0007669"/>
    <property type="project" value="UniProtKB-SubCell"/>
</dbReference>
<dbReference type="PANTHER" id="PTHR33121:SF79">
    <property type="entry name" value="CYCLIC DI-GMP PHOSPHODIESTERASE PDED-RELATED"/>
    <property type="match status" value="1"/>
</dbReference>
<dbReference type="SUPFAM" id="SSF141868">
    <property type="entry name" value="EAL domain-like"/>
    <property type="match status" value="1"/>
</dbReference>
<dbReference type="Pfam" id="PF12792">
    <property type="entry name" value="CSS-motif"/>
    <property type="match status" value="1"/>
</dbReference>
<feature type="domain" description="EAL" evidence="11">
    <location>
        <begin position="273"/>
        <end position="525"/>
    </location>
</feature>
<organism evidence="12 13">
    <name type="scientific">Pseudoxanthomonas winnipegensis</name>
    <dbReference type="NCBI Taxonomy" id="2480810"/>
    <lineage>
        <taxon>Bacteria</taxon>
        <taxon>Pseudomonadati</taxon>
        <taxon>Pseudomonadota</taxon>
        <taxon>Gammaproteobacteria</taxon>
        <taxon>Lysobacterales</taxon>
        <taxon>Lysobacteraceae</taxon>
        <taxon>Pseudoxanthomonas</taxon>
    </lineage>
</organism>
<dbReference type="GO" id="GO:0071111">
    <property type="term" value="F:cyclic-guanylate-specific phosphodiesterase activity"/>
    <property type="evidence" value="ECO:0007669"/>
    <property type="project" value="UniProtKB-EC"/>
</dbReference>
<evidence type="ECO:0000256" key="9">
    <source>
        <dbReference type="ARBA" id="ARBA00034290"/>
    </source>
</evidence>
<dbReference type="InterPro" id="IPR050706">
    <property type="entry name" value="Cyclic-di-GMP_PDE-like"/>
</dbReference>
<name>A0AAW8GDC1_9GAMM</name>
<evidence type="ECO:0000256" key="2">
    <source>
        <dbReference type="ARBA" id="ARBA00012282"/>
    </source>
</evidence>
<evidence type="ECO:0000256" key="1">
    <source>
        <dbReference type="ARBA" id="ARBA00004651"/>
    </source>
</evidence>
<evidence type="ECO:0000256" key="6">
    <source>
        <dbReference type="ARBA" id="ARBA00022801"/>
    </source>
</evidence>
<evidence type="ECO:0000256" key="8">
    <source>
        <dbReference type="ARBA" id="ARBA00023136"/>
    </source>
</evidence>
<feature type="transmembrane region" description="Helical" evidence="10">
    <location>
        <begin position="16"/>
        <end position="40"/>
    </location>
</feature>
<reference evidence="12" key="1">
    <citation type="submission" date="2023-07" db="EMBL/GenBank/DDBJ databases">
        <title>Functional and genomic diversity of the sorghum phyllosphere microbiome.</title>
        <authorList>
            <person name="Shade A."/>
        </authorList>
    </citation>
    <scope>NUCLEOTIDE SEQUENCE</scope>
    <source>
        <strain evidence="12">SORGH_AS_0908</strain>
    </source>
</reference>